<protein>
    <submittedName>
        <fullName evidence="3">ATPase involved in DNA repair</fullName>
    </submittedName>
</protein>
<evidence type="ECO:0000259" key="2">
    <source>
        <dbReference type="Pfam" id="PF13476"/>
    </source>
</evidence>
<sequence length="1012" mass="118288">MFPLSLSINGLYSYKKKHVIKFDTLSEAGVFGVFGKVGSGKSSILEAITFAIFGKTDKLNISGDNRYYNMMNLDSDIVEISFEFLAGKEKEHFLCEFIAKRNSKKFDTVTNYNRKAAKKVNGDWQTIEFNEVEKAIGLSYDNFKRTVIIPQGQFAEFLQLTATPRIDMIKDIFSLHEYDLSKNTKTLLDEIKKQIEIDESIILHRFEYLTEDFIQNKKIEIESLNQIISEQETQINQKNEQKSQLEIIKTIFEEKNKKQIELQKLQAKEENIKNKETNLNQFILIKNQFEQDLKDQKRITINLNSIKEKHKNTEQNYSKVQKNYEKIVELQKEIFIQKEENTKKLEQIEPINHLIKLKEAQVKINEKNVSIEKGTKMTLEKKEEFQIIKSAINKEKNTIAEFKSEIIDTEILQNAFIWFDKNESLAKNNSEINIEVENTKSELEKIEIEKATFETNKLQLSEKEITQSIERKNQEIEKLTMQKGLHQAVHSLENGEPCPVCGSESHPDILDVENIDSNLRSLKKQKKDDEQNLKTLQKREIELARFLEKIDEKKQTLDKQIQKQLLIKTEFEIHQKLFLEKEWKNLSKTEILNIQDEQKIIQTQIKKSEMSLFELEQKLEKITIEIEKYKQRLEFLKHEYALQTGQIKELERNSEKITQIYINSSIQELENTIVEIKKSAELSEQKFLKNQEQEKQFFHQKSELEGTLKSILSQLSTLNQELESNQKQVLQKIEKLNQDSELKPLSQNEIENILNQKINTDNERKEITAFFTNLKTTLEDYQKLEQQTAGKSYENDSFEKLVKEIKELTNKQKQDNSQQIIISQEIKKAEKDTLEKADLTQKLSKLLQRQDNLQTLAKLFKGNSFVDFASTEYLRNLCQLANIRFRELTHHSLELILNEKNEFEVRDFLSEGKTRAIKTLSGGQLFQASLCVALALSESMRKQQEFFFIDEGFGSLDNDSLQIVLTTLQSLQKENKVVGIISHVESLQQEIRTHLHIQKNQTDGSFIKLVAG</sequence>
<dbReference type="AlphaFoldDB" id="I4ALL3"/>
<dbReference type="EMBL" id="CP003345">
    <property type="protein sequence ID" value="AFM04848.1"/>
    <property type="molecule type" value="Genomic_DNA"/>
</dbReference>
<dbReference type="GO" id="GO:0016887">
    <property type="term" value="F:ATP hydrolysis activity"/>
    <property type="evidence" value="ECO:0007669"/>
    <property type="project" value="InterPro"/>
</dbReference>
<organism evidence="3 4">
    <name type="scientific">Bernardetia litoralis (strain ATCC 23117 / DSM 6794 / NBRC 15988 / NCIMB 1366 / Fx l1 / Sio-4)</name>
    <name type="common">Flexibacter litoralis</name>
    <dbReference type="NCBI Taxonomy" id="880071"/>
    <lineage>
        <taxon>Bacteria</taxon>
        <taxon>Pseudomonadati</taxon>
        <taxon>Bacteroidota</taxon>
        <taxon>Cytophagia</taxon>
        <taxon>Cytophagales</taxon>
        <taxon>Bernardetiaceae</taxon>
        <taxon>Bernardetia</taxon>
    </lineage>
</organism>
<keyword evidence="1" id="KW-0175">Coiled coil</keyword>
<name>I4ALL3_BERLS</name>
<dbReference type="Proteomes" id="UP000006054">
    <property type="component" value="Chromosome"/>
</dbReference>
<keyword evidence="4" id="KW-1185">Reference proteome</keyword>
<dbReference type="HOGENOM" id="CLU_004785_1_2_10"/>
<evidence type="ECO:0000313" key="3">
    <source>
        <dbReference type="EMBL" id="AFM04848.1"/>
    </source>
</evidence>
<dbReference type="GO" id="GO:0006302">
    <property type="term" value="P:double-strand break repair"/>
    <property type="evidence" value="ECO:0007669"/>
    <property type="project" value="InterPro"/>
</dbReference>
<feature type="coiled-coil region" evidence="1">
    <location>
        <begin position="798"/>
        <end position="856"/>
    </location>
</feature>
<dbReference type="PATRIC" id="fig|880071.3.peg.2473"/>
<dbReference type="Gene3D" id="3.40.50.300">
    <property type="entry name" value="P-loop containing nucleotide triphosphate hydrolases"/>
    <property type="match status" value="2"/>
</dbReference>
<evidence type="ECO:0000256" key="1">
    <source>
        <dbReference type="SAM" id="Coils"/>
    </source>
</evidence>
<accession>I4ALL3</accession>
<feature type="coiled-coil region" evidence="1">
    <location>
        <begin position="214"/>
        <end position="278"/>
    </location>
</feature>
<dbReference type="InterPro" id="IPR027417">
    <property type="entry name" value="P-loop_NTPase"/>
</dbReference>
<dbReference type="InterPro" id="IPR038729">
    <property type="entry name" value="Rad50/SbcC_AAA"/>
</dbReference>
<dbReference type="OrthoDB" id="9795626at2"/>
<feature type="coiled-coil region" evidence="1">
    <location>
        <begin position="605"/>
        <end position="739"/>
    </location>
</feature>
<dbReference type="RefSeq" id="WP_014798285.1">
    <property type="nucleotide sequence ID" value="NC_018018.1"/>
</dbReference>
<reference evidence="4" key="1">
    <citation type="submission" date="2012-06" db="EMBL/GenBank/DDBJ databases">
        <title>The complete genome of Flexibacter litoralis DSM 6794.</title>
        <authorList>
            <person name="Lucas S."/>
            <person name="Copeland A."/>
            <person name="Lapidus A."/>
            <person name="Glavina del Rio T."/>
            <person name="Dalin E."/>
            <person name="Tice H."/>
            <person name="Bruce D."/>
            <person name="Goodwin L."/>
            <person name="Pitluck S."/>
            <person name="Peters L."/>
            <person name="Ovchinnikova G."/>
            <person name="Lu M."/>
            <person name="Kyrpides N."/>
            <person name="Mavromatis K."/>
            <person name="Ivanova N."/>
            <person name="Brettin T."/>
            <person name="Detter J.C."/>
            <person name="Han C."/>
            <person name="Larimer F."/>
            <person name="Land M."/>
            <person name="Hauser L."/>
            <person name="Markowitz V."/>
            <person name="Cheng J.-F."/>
            <person name="Hugenholtz P."/>
            <person name="Woyke T."/>
            <person name="Wu D."/>
            <person name="Spring S."/>
            <person name="Lang E."/>
            <person name="Kopitz M."/>
            <person name="Brambilla E."/>
            <person name="Klenk H.-P."/>
            <person name="Eisen J.A."/>
        </authorList>
    </citation>
    <scope>NUCLEOTIDE SEQUENCE [LARGE SCALE GENOMIC DNA]</scope>
    <source>
        <strain evidence="4">ATCC 23117 / DSM 6794 / NBRC 15988 / NCIMB 1366 / Sio-4</strain>
    </source>
</reference>
<dbReference type="SUPFAM" id="SSF52540">
    <property type="entry name" value="P-loop containing nucleoside triphosphate hydrolases"/>
    <property type="match status" value="1"/>
</dbReference>
<dbReference type="STRING" id="880071.Fleli_2483"/>
<feature type="coiled-coil region" evidence="1">
    <location>
        <begin position="512"/>
        <end position="563"/>
    </location>
</feature>
<evidence type="ECO:0000313" key="4">
    <source>
        <dbReference type="Proteomes" id="UP000006054"/>
    </source>
</evidence>
<dbReference type="Pfam" id="PF13476">
    <property type="entry name" value="AAA_23"/>
    <property type="match status" value="1"/>
</dbReference>
<dbReference type="Pfam" id="PF13558">
    <property type="entry name" value="SbcC_Walker_B"/>
    <property type="match status" value="1"/>
</dbReference>
<feature type="coiled-coil region" evidence="1">
    <location>
        <begin position="422"/>
        <end position="482"/>
    </location>
</feature>
<dbReference type="eggNOG" id="COG0419">
    <property type="taxonomic scope" value="Bacteria"/>
</dbReference>
<feature type="domain" description="Rad50/SbcC-type AAA" evidence="2">
    <location>
        <begin position="5"/>
        <end position="196"/>
    </location>
</feature>
<proteinExistence type="predicted"/>
<dbReference type="PANTHER" id="PTHR32114">
    <property type="entry name" value="ABC TRANSPORTER ABCH.3"/>
    <property type="match status" value="1"/>
</dbReference>
<dbReference type="PANTHER" id="PTHR32114:SF2">
    <property type="entry name" value="ABC TRANSPORTER ABCH.3"/>
    <property type="match status" value="1"/>
</dbReference>
<gene>
    <name evidence="3" type="ordered locus">Fleli_2483</name>
</gene>
<dbReference type="KEGG" id="fli:Fleli_2483"/>